<dbReference type="Gene3D" id="3.20.20.220">
    <property type="match status" value="1"/>
</dbReference>
<dbReference type="CDD" id="cd07125">
    <property type="entry name" value="ALDH_PutA-P5CDH"/>
    <property type="match status" value="1"/>
</dbReference>
<name>A0ABW3ZHC1_9RHOB</name>
<keyword evidence="5" id="KW-0238">DNA-binding</keyword>
<dbReference type="InterPro" id="IPR050485">
    <property type="entry name" value="Proline_metab_enzyme"/>
</dbReference>
<dbReference type="NCBIfam" id="TIGR01238">
    <property type="entry name" value="D1pyr5carbox3"/>
    <property type="match status" value="1"/>
</dbReference>
<dbReference type="InterPro" id="IPR015590">
    <property type="entry name" value="Aldehyde_DH_dom"/>
</dbReference>
<dbReference type="GO" id="GO:0004657">
    <property type="term" value="F:proline dehydrogenase activity"/>
    <property type="evidence" value="ECO:0007669"/>
    <property type="project" value="UniProtKB-EC"/>
</dbReference>
<dbReference type="SUPFAM" id="SSF51730">
    <property type="entry name" value="FAD-linked oxidoreductase"/>
    <property type="match status" value="1"/>
</dbReference>
<dbReference type="EC" id="1.5.5.2" evidence="5"/>
<dbReference type="Gene3D" id="3.40.605.10">
    <property type="entry name" value="Aldehyde Dehydrogenase, Chain A, domain 1"/>
    <property type="match status" value="1"/>
</dbReference>
<dbReference type="InterPro" id="IPR016163">
    <property type="entry name" value="Ald_DH_C"/>
</dbReference>
<dbReference type="NCBIfam" id="NF008869">
    <property type="entry name" value="PRK11904.1"/>
    <property type="match status" value="1"/>
</dbReference>
<dbReference type="InterPro" id="IPR016161">
    <property type="entry name" value="Ald_DH/histidinol_DH"/>
</dbReference>
<feature type="domain" description="Proline utilization A proline dehydrogenase N-terminal" evidence="9">
    <location>
        <begin position="13"/>
        <end position="60"/>
    </location>
</feature>
<dbReference type="Pfam" id="PF14850">
    <property type="entry name" value="Pro_dh-DNA_bdg"/>
    <property type="match status" value="1"/>
</dbReference>
<comment type="similarity">
    <text evidence="5">In the N-terminal section; belongs to the proline dehydrogenase family.</text>
</comment>
<dbReference type="EC" id="1.2.1.88" evidence="5"/>
<comment type="catalytic activity">
    <reaction evidence="4 5">
        <text>L-glutamate 5-semialdehyde + NAD(+) + H2O = L-glutamate + NADH + 2 H(+)</text>
        <dbReference type="Rhea" id="RHEA:30235"/>
        <dbReference type="ChEBI" id="CHEBI:15377"/>
        <dbReference type="ChEBI" id="CHEBI:15378"/>
        <dbReference type="ChEBI" id="CHEBI:29985"/>
        <dbReference type="ChEBI" id="CHEBI:57540"/>
        <dbReference type="ChEBI" id="CHEBI:57945"/>
        <dbReference type="ChEBI" id="CHEBI:58066"/>
        <dbReference type="EC" id="1.2.1.88"/>
    </reaction>
</comment>
<evidence type="ECO:0000259" key="6">
    <source>
        <dbReference type="Pfam" id="PF00171"/>
    </source>
</evidence>
<dbReference type="PANTHER" id="PTHR42862:SF1">
    <property type="entry name" value="DELTA-1-PYRROLINE-5-CARBOXYLATE DEHYDROGENASE 2, ISOFORM A-RELATED"/>
    <property type="match status" value="1"/>
</dbReference>
<dbReference type="InterPro" id="IPR024082">
    <property type="entry name" value="PRODH_PutA_dom_II"/>
</dbReference>
<protein>
    <recommendedName>
        <fullName evidence="5">Bifunctional protein PutA</fullName>
    </recommendedName>
    <domain>
        <recommendedName>
            <fullName evidence="5">Proline dehydrogenase</fullName>
            <ecNumber evidence="5">1.5.5.2</ecNumber>
        </recommendedName>
        <alternativeName>
            <fullName evidence="5">Proline oxidase</fullName>
        </alternativeName>
    </domain>
    <domain>
        <recommendedName>
            <fullName evidence="5">Delta-1-pyrroline-5-carboxylate dehydrogenase</fullName>
            <shortName evidence="5">P5C dehydrogenase</shortName>
            <ecNumber evidence="5">1.2.1.88</ecNumber>
        </recommendedName>
        <alternativeName>
            <fullName evidence="5">L-glutamate gamma-semialdehyde dehydrogenase</fullName>
        </alternativeName>
    </domain>
</protein>
<dbReference type="SUPFAM" id="SSF81935">
    <property type="entry name" value="N-terminal domain of bifunctional PutA protein"/>
    <property type="match status" value="1"/>
</dbReference>
<evidence type="ECO:0000256" key="2">
    <source>
        <dbReference type="ARBA" id="ARBA00023002"/>
    </source>
</evidence>
<dbReference type="Gene3D" id="3.40.309.10">
    <property type="entry name" value="Aldehyde Dehydrogenase, Chain A, domain 2"/>
    <property type="match status" value="1"/>
</dbReference>
<comment type="similarity">
    <text evidence="5">In the C-terminal section; belongs to the aldehyde dehydrogenase family.</text>
</comment>
<dbReference type="Gene3D" id="1.20.5.550">
    <property type="entry name" value="Single Helix bin"/>
    <property type="match status" value="1"/>
</dbReference>
<keyword evidence="3 5" id="KW-0520">NAD</keyword>
<keyword evidence="5" id="KW-0804">Transcription</keyword>
<dbReference type="GO" id="GO:0003842">
    <property type="term" value="F:L-glutamate gamma-semialdehyde dehydrogenase activity"/>
    <property type="evidence" value="ECO:0007669"/>
    <property type="project" value="UniProtKB-EC"/>
</dbReference>
<dbReference type="Pfam" id="PF18327">
    <property type="entry name" value="PRODH"/>
    <property type="match status" value="1"/>
</dbReference>
<feature type="domain" description="Proline dehydrogenase PutA" evidence="8">
    <location>
        <begin position="67"/>
        <end position="178"/>
    </location>
</feature>
<evidence type="ECO:0000313" key="10">
    <source>
        <dbReference type="EMBL" id="MFD1342581.1"/>
    </source>
</evidence>
<dbReference type="InterPro" id="IPR005933">
    <property type="entry name" value="PutA_C"/>
</dbReference>
<keyword evidence="5" id="KW-0274">FAD</keyword>
<keyword evidence="5" id="KW-0678">Repressor</keyword>
<feature type="domain" description="Proline dehydrogenase" evidence="7">
    <location>
        <begin position="189"/>
        <end position="480"/>
    </location>
</feature>
<comment type="pathway">
    <text evidence="5">Amino-acid degradation; L-proline degradation into L-glutamate; L-glutamate from L-proline: step 1/2.</text>
</comment>
<dbReference type="Pfam" id="PF01619">
    <property type="entry name" value="Pro_dh"/>
    <property type="match status" value="1"/>
</dbReference>
<dbReference type="SUPFAM" id="SSF53720">
    <property type="entry name" value="ALDH-like"/>
    <property type="match status" value="1"/>
</dbReference>
<keyword evidence="5" id="KW-0285">Flavoprotein</keyword>
<comment type="cofactor">
    <cofactor evidence="5">
        <name>FAD</name>
        <dbReference type="ChEBI" id="CHEBI:57692"/>
    </cofactor>
</comment>
<dbReference type="PIRSF" id="PIRSF000197">
    <property type="entry name" value="Bifunct_PutA"/>
    <property type="match status" value="1"/>
</dbReference>
<evidence type="ECO:0000256" key="5">
    <source>
        <dbReference type="PIRNR" id="PIRNR000197"/>
    </source>
</evidence>
<dbReference type="InterPro" id="IPR029041">
    <property type="entry name" value="FAD-linked_oxidoreductase-like"/>
</dbReference>
<dbReference type="Pfam" id="PF00171">
    <property type="entry name" value="Aldedh"/>
    <property type="match status" value="1"/>
</dbReference>
<feature type="domain" description="Aldehyde dehydrogenase" evidence="6">
    <location>
        <begin position="567"/>
        <end position="1005"/>
    </location>
</feature>
<dbReference type="InterPro" id="IPR016162">
    <property type="entry name" value="Ald_DH_N"/>
</dbReference>
<reference evidence="11" key="1">
    <citation type="journal article" date="2019" name="Int. J. Syst. Evol. Microbiol.">
        <title>The Global Catalogue of Microorganisms (GCM) 10K type strain sequencing project: providing services to taxonomists for standard genome sequencing and annotation.</title>
        <authorList>
            <consortium name="The Broad Institute Genomics Platform"/>
            <consortium name="The Broad Institute Genome Sequencing Center for Infectious Disease"/>
            <person name="Wu L."/>
            <person name="Ma J."/>
        </authorList>
    </citation>
    <scope>NUCLEOTIDE SEQUENCE [LARGE SCALE GENOMIC DNA]</scope>
    <source>
        <strain evidence="11">CCUG 62953</strain>
    </source>
</reference>
<dbReference type="Proteomes" id="UP001597135">
    <property type="component" value="Unassembled WGS sequence"/>
</dbReference>
<dbReference type="RefSeq" id="WP_386802780.1">
    <property type="nucleotide sequence ID" value="NZ_JBHTMU010000013.1"/>
</dbReference>
<evidence type="ECO:0000259" key="7">
    <source>
        <dbReference type="Pfam" id="PF01619"/>
    </source>
</evidence>
<dbReference type="EMBL" id="JBHTMU010000013">
    <property type="protein sequence ID" value="MFD1342581.1"/>
    <property type="molecule type" value="Genomic_DNA"/>
</dbReference>
<comment type="function">
    <text evidence="5">Oxidizes proline to glutamate for use as a carbon and nitrogen source.</text>
</comment>
<organism evidence="10 11">
    <name type="scientific">Litorisediminicola beolgyonensis</name>
    <dbReference type="NCBI Taxonomy" id="1173614"/>
    <lineage>
        <taxon>Bacteria</taxon>
        <taxon>Pseudomonadati</taxon>
        <taxon>Pseudomonadota</taxon>
        <taxon>Alphaproteobacteria</taxon>
        <taxon>Rhodobacterales</taxon>
        <taxon>Paracoccaceae</taxon>
        <taxon>Litorisediminicola</taxon>
    </lineage>
</organism>
<evidence type="ECO:0000313" key="11">
    <source>
        <dbReference type="Proteomes" id="UP001597135"/>
    </source>
</evidence>
<evidence type="ECO:0000259" key="9">
    <source>
        <dbReference type="Pfam" id="PF18327"/>
    </source>
</evidence>
<comment type="pathway">
    <text evidence="1 5">Amino-acid degradation; L-proline degradation into L-glutamate; L-glutamate from L-proline: step 2/2.</text>
</comment>
<dbReference type="InterPro" id="IPR002872">
    <property type="entry name" value="Proline_DH_dom"/>
</dbReference>
<dbReference type="PROSITE" id="PS00070">
    <property type="entry name" value="ALDEHYDE_DEHYDR_CYS"/>
    <property type="match status" value="1"/>
</dbReference>
<proteinExistence type="inferred from homology"/>
<evidence type="ECO:0000256" key="3">
    <source>
        <dbReference type="ARBA" id="ARBA00023027"/>
    </source>
</evidence>
<dbReference type="InterPro" id="IPR041349">
    <property type="entry name" value="PRODH"/>
</dbReference>
<keyword evidence="5" id="KW-0805">Transcription regulation</keyword>
<dbReference type="InterPro" id="IPR016160">
    <property type="entry name" value="Ald_DH_CS_CYS"/>
</dbReference>
<evidence type="ECO:0000256" key="1">
    <source>
        <dbReference type="ARBA" id="ARBA00004786"/>
    </source>
</evidence>
<keyword evidence="5" id="KW-0642">Proline metabolism</keyword>
<dbReference type="InterPro" id="IPR025703">
    <property type="entry name" value="Bifunct_PutA"/>
</dbReference>
<comment type="catalytic activity">
    <reaction evidence="5">
        <text>L-proline + a quinone = (S)-1-pyrroline-5-carboxylate + a quinol + H(+)</text>
        <dbReference type="Rhea" id="RHEA:23784"/>
        <dbReference type="ChEBI" id="CHEBI:15378"/>
        <dbReference type="ChEBI" id="CHEBI:17388"/>
        <dbReference type="ChEBI" id="CHEBI:24646"/>
        <dbReference type="ChEBI" id="CHEBI:60039"/>
        <dbReference type="ChEBI" id="CHEBI:132124"/>
        <dbReference type="EC" id="1.5.5.2"/>
    </reaction>
</comment>
<comment type="caution">
    <text evidence="10">The sequence shown here is derived from an EMBL/GenBank/DDBJ whole genome shotgun (WGS) entry which is preliminary data.</text>
</comment>
<evidence type="ECO:0000256" key="4">
    <source>
        <dbReference type="ARBA" id="ARBA00048142"/>
    </source>
</evidence>
<dbReference type="PANTHER" id="PTHR42862">
    <property type="entry name" value="DELTA-1-PYRROLINE-5-CARBOXYLATE DEHYDROGENASE 1, ISOFORM A-RELATED"/>
    <property type="match status" value="1"/>
</dbReference>
<dbReference type="InterPro" id="IPR024089">
    <property type="entry name" value="PRODH_PutA_dom_I/II"/>
</dbReference>
<dbReference type="Gene3D" id="1.20.5.460">
    <property type="entry name" value="Single helix bin"/>
    <property type="match status" value="1"/>
</dbReference>
<gene>
    <name evidence="10" type="primary">putA</name>
    <name evidence="10" type="ORF">ACFQ4E_09140</name>
</gene>
<evidence type="ECO:0000259" key="8">
    <source>
        <dbReference type="Pfam" id="PF14850"/>
    </source>
</evidence>
<sequence>MTFEKQQFQDAQSETRIAIRDAYTIDEAETVHSLIDSLELPEDRRQAITSEAAQIITRVRNDADPTMMESFLDEYGLSTDEGVGLMCLAEALLRVPDAETIDDLIEDKIAPSDWSSHLGRSSSPMVNASTWALMLTGRVLKDDPSQPAARARRLIKRLGEPVVRRAVGQAMKIMGQQFVLGESIEEGLRKAESLRKKGYTYSYDMLGEAARTNADAEHFFNSYAHAIKKIAGVAKGDVRDNPGISVKLSALSPRYQSTHRKAVAEQVVPRCLELAQMAAKAQVGFNIDAEEQDRLDLSLDVIEAVLSDESLKGWDGFGIVVQAYGKRAPFVLRHLYDMAERLDRKIMVRLVKGAYWDTEIKLAQELGVANFPVFTRKVNTDVSYMACAKMLLDMRDRIYPQFATHNAHTCATVLDLAGNDRDSFEFQRLHGMGESLHEIVRKSAGTRCRIYAPCGPHKDLLAYLVRRLLENGANSSFVNQIVDEEISAEAIAADPVSRALVNDPIQNPDIRLPGDLFAPRRKNSKGFRMEEPASVGPLLKARDAFAETKWTARPVTADDAAPSGPAKDVLSPADGSVVGTAHDATEDEVARAQDAAQAGFEEWNAMPVSERADILRRIADLYEDHIAEFCAIASREAGKILLDGIAEVREAVDFLRYYAAEAERLDDADPAPGRGVFVCISPWNFPLAIFTGQIAAALAAGNAVLAKPAEQTSLIATRAAELFREAGVPKAAFQLLPGDGPTVGGPLTSDPRIAGVCFTGSTETAQRINKALSENAGPDAILIAETGGLNAMIMDSTALPEQAVDDIVASSFQSAGQRCSALRMLYIQEDTRDRVVEMIKGAMDALVTGDPWSVDTDVAPVIDADAKADIAGYVEEQKKKGRLLKQIDAPEGGQFVGAALVELDGIEDLEREVFGPVLHVATFKAKDLDKTIDAINDKGFGLTFGVHTRIDDRVQHIVDRIKVGNTYVNRNQIGAIVGSQPFGGEGLSGTGPKAGGPNYVNRFRRTEDPSEHPAPDAKTVDAGAVSKALQSFDATGWAARVDRVQVLRRATQGSGGVVRRAINAAAACDNGPFDLPGPTGESNRLSMPPKGTILCLGPETETALAQAVQALAAGCPVVVVAPGAEEAVKDLAKAGAPIKGIDGTVAPGDLSQIDPLVTVAAAGATDWTRSLRVALAARDGRIVQLETEVIAPARYYAERHVCIDTTAAGGNASLLADVA</sequence>
<keyword evidence="2 5" id="KW-0560">Oxidoreductase</keyword>
<accession>A0ABW3ZHC1</accession>
<dbReference type="InterPro" id="IPR024090">
    <property type="entry name" value="PRODH_PutA_dom_I"/>
</dbReference>
<keyword evidence="11" id="KW-1185">Reference proteome</keyword>